<evidence type="ECO:0000313" key="2">
    <source>
        <dbReference type="EMBL" id="SDF75360.1"/>
    </source>
</evidence>
<feature type="compositionally biased region" description="Basic and acidic residues" evidence="1">
    <location>
        <begin position="61"/>
        <end position="70"/>
    </location>
</feature>
<accession>A0A1G7NPZ4</accession>
<name>A0A1G7NPZ4_9GAMM</name>
<reference evidence="2 3" key="1">
    <citation type="submission" date="2016-10" db="EMBL/GenBank/DDBJ databases">
        <authorList>
            <person name="de Groot N.N."/>
        </authorList>
    </citation>
    <scope>NUCLEOTIDE SEQUENCE [LARGE SCALE GENOMIC DNA]</scope>
    <source>
        <strain evidence="2 3">LMG 25475</strain>
    </source>
</reference>
<gene>
    <name evidence="2" type="ORF">SAMN05216381_2356</name>
</gene>
<dbReference type="RefSeq" id="WP_143024596.1">
    <property type="nucleotide sequence ID" value="NZ_FNBM01000004.1"/>
</dbReference>
<organism evidence="2 3">
    <name type="scientific">Phytopseudomonas seleniipraecipitans</name>
    <dbReference type="NCBI Taxonomy" id="640205"/>
    <lineage>
        <taxon>Bacteria</taxon>
        <taxon>Pseudomonadati</taxon>
        <taxon>Pseudomonadota</taxon>
        <taxon>Gammaproteobacteria</taxon>
        <taxon>Pseudomonadales</taxon>
        <taxon>Pseudomonadaceae</taxon>
        <taxon>Phytopseudomonas</taxon>
    </lineage>
</organism>
<feature type="region of interest" description="Disordered" evidence="1">
    <location>
        <begin position="48"/>
        <end position="70"/>
    </location>
</feature>
<feature type="compositionally biased region" description="Basic and acidic residues" evidence="1">
    <location>
        <begin position="98"/>
        <end position="109"/>
    </location>
</feature>
<evidence type="ECO:0000313" key="3">
    <source>
        <dbReference type="Proteomes" id="UP000243378"/>
    </source>
</evidence>
<dbReference type="AlphaFoldDB" id="A0A1G7NPZ4"/>
<evidence type="ECO:0000256" key="1">
    <source>
        <dbReference type="SAM" id="MobiDB-lite"/>
    </source>
</evidence>
<protein>
    <submittedName>
        <fullName evidence="2">Uncharacterized protein</fullName>
    </submittedName>
</protein>
<proteinExistence type="predicted"/>
<dbReference type="EMBL" id="FNBM01000004">
    <property type="protein sequence ID" value="SDF75360.1"/>
    <property type="molecule type" value="Genomic_DNA"/>
</dbReference>
<feature type="region of interest" description="Disordered" evidence="1">
    <location>
        <begin position="88"/>
        <end position="109"/>
    </location>
</feature>
<dbReference type="Proteomes" id="UP000243378">
    <property type="component" value="Unassembled WGS sequence"/>
</dbReference>
<sequence length="109" mass="12037">MKFTGKASASSSILKGLGKLAIGTGKVALAVLELSQAGQRAHEKREKARLAKYSSTPSHSSFDDFIERNGDRPLSECRNELRNQMEQVRQDSYQEGGEALRKGVLREVE</sequence>